<keyword evidence="2" id="KW-1133">Transmembrane helix</keyword>
<evidence type="ECO:0000256" key="2">
    <source>
        <dbReference type="SAM" id="Phobius"/>
    </source>
</evidence>
<organism evidence="3 4">
    <name type="scientific">Actinomadura namibiensis</name>
    <dbReference type="NCBI Taxonomy" id="182080"/>
    <lineage>
        <taxon>Bacteria</taxon>
        <taxon>Bacillati</taxon>
        <taxon>Actinomycetota</taxon>
        <taxon>Actinomycetes</taxon>
        <taxon>Streptosporangiales</taxon>
        <taxon>Thermomonosporaceae</taxon>
        <taxon>Actinomadura</taxon>
    </lineage>
</organism>
<dbReference type="AlphaFoldDB" id="A0A7W3LQK1"/>
<keyword evidence="2" id="KW-0472">Membrane</keyword>
<accession>A0A7W3LQK1</accession>
<dbReference type="Proteomes" id="UP000572680">
    <property type="component" value="Unassembled WGS sequence"/>
</dbReference>
<keyword evidence="2" id="KW-0812">Transmembrane</keyword>
<proteinExistence type="predicted"/>
<evidence type="ECO:0000256" key="1">
    <source>
        <dbReference type="SAM" id="MobiDB-lite"/>
    </source>
</evidence>
<feature type="transmembrane region" description="Helical" evidence="2">
    <location>
        <begin position="44"/>
        <end position="64"/>
    </location>
</feature>
<keyword evidence="4" id="KW-1185">Reference proteome</keyword>
<name>A0A7W3LQK1_ACTNM</name>
<feature type="region of interest" description="Disordered" evidence="1">
    <location>
        <begin position="202"/>
        <end position="241"/>
    </location>
</feature>
<dbReference type="EMBL" id="JACJIA010000005">
    <property type="protein sequence ID" value="MBA8952449.1"/>
    <property type="molecule type" value="Genomic_DNA"/>
</dbReference>
<evidence type="ECO:0000313" key="3">
    <source>
        <dbReference type="EMBL" id="MBA8952449.1"/>
    </source>
</evidence>
<feature type="compositionally biased region" description="Low complexity" evidence="1">
    <location>
        <begin position="203"/>
        <end position="241"/>
    </location>
</feature>
<reference evidence="3 4" key="1">
    <citation type="submission" date="2020-08" db="EMBL/GenBank/DDBJ databases">
        <title>Genomic Encyclopedia of Type Strains, Phase IV (KMG-IV): sequencing the most valuable type-strain genomes for metagenomic binning, comparative biology and taxonomic classification.</title>
        <authorList>
            <person name="Goeker M."/>
        </authorList>
    </citation>
    <scope>NUCLEOTIDE SEQUENCE [LARGE SCALE GENOMIC DNA]</scope>
    <source>
        <strain evidence="3 4">DSM 44197</strain>
    </source>
</reference>
<comment type="caution">
    <text evidence="3">The sequence shown here is derived from an EMBL/GenBank/DDBJ whole genome shotgun (WGS) entry which is preliminary data.</text>
</comment>
<sequence length="241" mass="24384">MDEQEREGARLLGGLRGFEPPAAGGDLAGRAVRAGRRGARRRRALGAAASAAAISGVAVVSVLAGREMLAPSPEPAAGRFTEGRQEFLVGRAGGFAPVDYDAGADVQRITLRPERPSTSPRADALVEMYPGGALPAGLDAPPSGSAAPDVHGRPARWLASPVLRTGAVEMAWEWRPGAWGFVSLKGAGAERERARLVALSVVPRGTPGITPTGGLTPSGGPSPTGGPNPSGSAGPTGQARP</sequence>
<dbReference type="RefSeq" id="WP_182844746.1">
    <property type="nucleotide sequence ID" value="NZ_JACJIA010000005.1"/>
</dbReference>
<protein>
    <submittedName>
        <fullName evidence="3">Uncharacterized protein</fullName>
    </submittedName>
</protein>
<evidence type="ECO:0000313" key="4">
    <source>
        <dbReference type="Proteomes" id="UP000572680"/>
    </source>
</evidence>
<gene>
    <name evidence="3" type="ORF">HNR61_004095</name>
</gene>